<evidence type="ECO:0000256" key="1">
    <source>
        <dbReference type="ARBA" id="ARBA00022679"/>
    </source>
</evidence>
<evidence type="ECO:0000259" key="3">
    <source>
        <dbReference type="PROSITE" id="PS51480"/>
    </source>
</evidence>
<dbReference type="Proteomes" id="UP000239735">
    <property type="component" value="Unassembled WGS sequence"/>
</dbReference>
<accession>A0A2N9L3F6</accession>
<sequence>MLKEAGWSAMDADGGASSAILGTFVAALGEVEIGEEMDCLCLAKSFDAGLRAVLRHTKATQGDKTMMDALFPAVEAFEQAASSGQTAEIAMNSAAAAAERGADATKQMIARYGRAKSLGERSLGHIDPGAASIALLFAAFGSALAQEGAARQIAPQFS</sequence>
<dbReference type="PANTHER" id="PTHR28629:SF4">
    <property type="entry name" value="TRIOKINASE_FMN CYCLASE"/>
    <property type="match status" value="1"/>
</dbReference>
<dbReference type="InterPro" id="IPR004007">
    <property type="entry name" value="DhaL_dom"/>
</dbReference>
<evidence type="ECO:0000313" key="5">
    <source>
        <dbReference type="Proteomes" id="UP000239735"/>
    </source>
</evidence>
<dbReference type="GO" id="GO:0019563">
    <property type="term" value="P:glycerol catabolic process"/>
    <property type="evidence" value="ECO:0007669"/>
    <property type="project" value="TreeGrafter"/>
</dbReference>
<keyword evidence="2 4" id="KW-0418">Kinase</keyword>
<reference evidence="5" key="1">
    <citation type="submission" date="2018-02" db="EMBL/GenBank/DDBJ databases">
        <authorList>
            <person name="Hausmann B."/>
        </authorList>
    </citation>
    <scope>NUCLEOTIDE SEQUENCE [LARGE SCALE GENOMIC DNA]</scope>
    <source>
        <strain evidence="5">Peat soil MAG SbA5</strain>
    </source>
</reference>
<dbReference type="SUPFAM" id="SSF101473">
    <property type="entry name" value="DhaL-like"/>
    <property type="match status" value="1"/>
</dbReference>
<evidence type="ECO:0000256" key="2">
    <source>
        <dbReference type="ARBA" id="ARBA00022777"/>
    </source>
</evidence>
<protein>
    <submittedName>
        <fullName evidence="4">Dihydroxyacetone kinase</fullName>
    </submittedName>
</protein>
<dbReference type="PROSITE" id="PS51480">
    <property type="entry name" value="DHAL"/>
    <property type="match status" value="1"/>
</dbReference>
<name>A0A2N9L3F6_9BACT</name>
<dbReference type="EMBL" id="OKRB01000013">
    <property type="protein sequence ID" value="SPE17673.1"/>
    <property type="molecule type" value="Genomic_DNA"/>
</dbReference>
<feature type="domain" description="DhaL" evidence="3">
    <location>
        <begin position="1"/>
        <end position="142"/>
    </location>
</feature>
<dbReference type="OrthoDB" id="9800291at2"/>
<dbReference type="SMART" id="SM01120">
    <property type="entry name" value="Dak2"/>
    <property type="match status" value="1"/>
</dbReference>
<proteinExistence type="predicted"/>
<dbReference type="InterPro" id="IPR036117">
    <property type="entry name" value="DhaL_dom_sf"/>
</dbReference>
<dbReference type="AlphaFoldDB" id="A0A2N9L3F6"/>
<dbReference type="GO" id="GO:0005829">
    <property type="term" value="C:cytosol"/>
    <property type="evidence" value="ECO:0007669"/>
    <property type="project" value="TreeGrafter"/>
</dbReference>
<evidence type="ECO:0000313" key="4">
    <source>
        <dbReference type="EMBL" id="SPE17673.1"/>
    </source>
</evidence>
<dbReference type="PANTHER" id="PTHR28629">
    <property type="entry name" value="TRIOKINASE/FMN CYCLASE"/>
    <property type="match status" value="1"/>
</dbReference>
<dbReference type="GO" id="GO:0004371">
    <property type="term" value="F:glycerone kinase activity"/>
    <property type="evidence" value="ECO:0007669"/>
    <property type="project" value="InterPro"/>
</dbReference>
<organism evidence="4 5">
    <name type="scientific">Candidatus Sulfuritelmatomonas gaucii</name>
    <dbReference type="NCBI Taxonomy" id="2043161"/>
    <lineage>
        <taxon>Bacteria</taxon>
        <taxon>Pseudomonadati</taxon>
        <taxon>Acidobacteriota</taxon>
        <taxon>Terriglobia</taxon>
        <taxon>Terriglobales</taxon>
        <taxon>Acidobacteriaceae</taxon>
        <taxon>Candidatus Sulfuritelmatomonas</taxon>
    </lineage>
</organism>
<dbReference type="InterPro" id="IPR050861">
    <property type="entry name" value="Dihydroxyacetone_Kinase"/>
</dbReference>
<keyword evidence="1" id="KW-0808">Transferase</keyword>
<gene>
    <name evidence="4" type="ORF">SBA5_110033</name>
</gene>
<dbReference type="Pfam" id="PF02734">
    <property type="entry name" value="Dak2"/>
    <property type="match status" value="1"/>
</dbReference>
<dbReference type="Gene3D" id="1.25.40.340">
    <property type="match status" value="1"/>
</dbReference>